<keyword evidence="12" id="KW-1185">Reference proteome</keyword>
<keyword evidence="8" id="KW-0687">Ribonucleoprotein</keyword>
<dbReference type="Pfam" id="PF09451">
    <property type="entry name" value="ATG27"/>
    <property type="match status" value="1"/>
</dbReference>
<keyword evidence="3" id="KW-0812">Transmembrane</keyword>
<dbReference type="CDD" id="cd05831">
    <property type="entry name" value="Ribosomal_P1"/>
    <property type="match status" value="1"/>
</dbReference>
<dbReference type="InterPro" id="IPR018939">
    <property type="entry name" value="Autophagy-rel_prot_27"/>
</dbReference>
<comment type="subcellular location">
    <subcellularLocation>
        <location evidence="1">Membrane</location>
        <topology evidence="1">Single-pass membrane protein</topology>
    </subcellularLocation>
</comment>
<keyword evidence="5 11" id="KW-0689">Ribosomal protein</keyword>
<dbReference type="Proteomes" id="UP001642464">
    <property type="component" value="Unassembled WGS sequence"/>
</dbReference>
<dbReference type="GO" id="GO:0005840">
    <property type="term" value="C:ribosome"/>
    <property type="evidence" value="ECO:0007669"/>
    <property type="project" value="UniProtKB-KW"/>
</dbReference>
<gene>
    <name evidence="10" type="ORF">SCF082_LOCUS11284</name>
    <name evidence="11" type="ORF">SCF082_LOCUS11456</name>
</gene>
<protein>
    <submittedName>
        <fullName evidence="11">60S acidic ribosomal protein P1</fullName>
    </submittedName>
</protein>
<organism evidence="11 12">
    <name type="scientific">Durusdinium trenchii</name>
    <dbReference type="NCBI Taxonomy" id="1381693"/>
    <lineage>
        <taxon>Eukaryota</taxon>
        <taxon>Sar</taxon>
        <taxon>Alveolata</taxon>
        <taxon>Dinophyceae</taxon>
        <taxon>Suessiales</taxon>
        <taxon>Symbiodiniaceae</taxon>
        <taxon>Durusdinium</taxon>
    </lineage>
</organism>
<evidence type="ECO:0000256" key="4">
    <source>
        <dbReference type="ARBA" id="ARBA00022729"/>
    </source>
</evidence>
<dbReference type="Gene3D" id="1.10.10.1410">
    <property type="match status" value="1"/>
</dbReference>
<evidence type="ECO:0000256" key="7">
    <source>
        <dbReference type="ARBA" id="ARBA00023136"/>
    </source>
</evidence>
<dbReference type="EMBL" id="CAXAMM010006669">
    <property type="protein sequence ID" value="CAK9011880.1"/>
    <property type="molecule type" value="Genomic_DNA"/>
</dbReference>
<comment type="caution">
    <text evidence="11">The sequence shown here is derived from an EMBL/GenBank/DDBJ whole genome shotgun (WGS) entry which is preliminary data.</text>
</comment>
<keyword evidence="4" id="KW-0732">Signal</keyword>
<dbReference type="PANTHER" id="PTHR45696:SF10">
    <property type="entry name" value="LARGE RIBOSOMAL SUBUNIT PROTEIN P1"/>
    <property type="match status" value="1"/>
</dbReference>
<evidence type="ECO:0000256" key="3">
    <source>
        <dbReference type="ARBA" id="ARBA00022692"/>
    </source>
</evidence>
<name>A0ABP0JD69_9DINO</name>
<evidence type="ECO:0000256" key="8">
    <source>
        <dbReference type="ARBA" id="ARBA00023274"/>
    </source>
</evidence>
<feature type="region of interest" description="Disordered" evidence="9">
    <location>
        <begin position="337"/>
        <end position="356"/>
    </location>
</feature>
<dbReference type="InterPro" id="IPR038716">
    <property type="entry name" value="P1/P2_N_sf"/>
</dbReference>
<evidence type="ECO:0000256" key="9">
    <source>
        <dbReference type="SAM" id="MobiDB-lite"/>
    </source>
</evidence>
<dbReference type="EMBL" id="CAXAMM010006780">
    <property type="protein sequence ID" value="CAK9012301.1"/>
    <property type="molecule type" value="Genomic_DNA"/>
</dbReference>
<reference evidence="11 12" key="1">
    <citation type="submission" date="2024-02" db="EMBL/GenBank/DDBJ databases">
        <authorList>
            <person name="Chen Y."/>
            <person name="Shah S."/>
            <person name="Dougan E. K."/>
            <person name="Thang M."/>
            <person name="Chan C."/>
        </authorList>
    </citation>
    <scope>NUCLEOTIDE SEQUENCE [LARGE SCALE GENOMIC DNA]</scope>
</reference>
<evidence type="ECO:0000256" key="6">
    <source>
        <dbReference type="ARBA" id="ARBA00022989"/>
    </source>
</evidence>
<comment type="similarity">
    <text evidence="2">Belongs to the eukaryotic ribosomal protein P1/P2 family.</text>
</comment>
<dbReference type="PANTHER" id="PTHR45696">
    <property type="entry name" value="60S ACIDIC RIBOSOMAL PROTEIN P1"/>
    <property type="match status" value="1"/>
</dbReference>
<dbReference type="InterPro" id="IPR027534">
    <property type="entry name" value="Ribosomal_P1/P2"/>
</dbReference>
<sequence length="356" mass="37354">MSPSVPASPRRFAVCLIVGLGSSGVAELFGIESDIPMAEVPADEVPQAEKEELFCTYAAMILKDSELDISEDNINTLIKAAGGSTSSFFPALFAKLCAGKDLESMLKFGGGGGGGGGVAAGGGGGGGGGAAPAEKKEEKKVVEEEEEEEMEFDLSKGFQIAKAYSALQSLKRRYSISDGDADVVTVKEMLAAASSPNSLTVRALSLGKVCRETLLTHHSSKPAGLGAEVSSDLKLFSNNMLSGPAGWEREAESVVWNVEHIDHYGAASGLLRGIIEVAIVYLVCGAIYNYQMQGARGIHLIPHVGFWMNYPSLVMDGVKYATQPGAKASSKPYPQSYALTLGQNSPPSPVHAEQFA</sequence>
<proteinExistence type="inferred from homology"/>
<evidence type="ECO:0000313" key="10">
    <source>
        <dbReference type="EMBL" id="CAK9011880.1"/>
    </source>
</evidence>
<evidence type="ECO:0000256" key="5">
    <source>
        <dbReference type="ARBA" id="ARBA00022980"/>
    </source>
</evidence>
<evidence type="ECO:0000313" key="12">
    <source>
        <dbReference type="Proteomes" id="UP001642464"/>
    </source>
</evidence>
<accession>A0ABP0JD69</accession>
<dbReference type="Pfam" id="PF00428">
    <property type="entry name" value="Ribosomal_60s"/>
    <property type="match status" value="1"/>
</dbReference>
<keyword evidence="6" id="KW-1133">Transmembrane helix</keyword>
<dbReference type="HAMAP" id="MF_01478">
    <property type="entry name" value="Ribosomal_L12_arch"/>
    <property type="match status" value="1"/>
</dbReference>
<keyword evidence="7" id="KW-0472">Membrane</keyword>
<evidence type="ECO:0000256" key="2">
    <source>
        <dbReference type="ARBA" id="ARBA00005436"/>
    </source>
</evidence>
<evidence type="ECO:0000313" key="11">
    <source>
        <dbReference type="EMBL" id="CAK9012301.1"/>
    </source>
</evidence>
<evidence type="ECO:0000256" key="1">
    <source>
        <dbReference type="ARBA" id="ARBA00004167"/>
    </source>
</evidence>